<evidence type="ECO:0000313" key="10">
    <source>
        <dbReference type="EMBL" id="MFO3664682.1"/>
    </source>
</evidence>
<evidence type="ECO:0000256" key="4">
    <source>
        <dbReference type="ARBA" id="ARBA00022777"/>
    </source>
</evidence>
<keyword evidence="2 8" id="KW-0808">Transferase</keyword>
<keyword evidence="11" id="KW-1185">Reference proteome</keyword>
<evidence type="ECO:0000256" key="7">
    <source>
        <dbReference type="ARBA" id="ARBA00048478"/>
    </source>
</evidence>
<dbReference type="InterPro" id="IPR003136">
    <property type="entry name" value="Cytidylate_kin"/>
</dbReference>
<comment type="subcellular location">
    <subcellularLocation>
        <location evidence="8">Cytoplasm</location>
    </subcellularLocation>
</comment>
<evidence type="ECO:0000256" key="6">
    <source>
        <dbReference type="ARBA" id="ARBA00047615"/>
    </source>
</evidence>
<dbReference type="CDD" id="cd02020">
    <property type="entry name" value="CMPK"/>
    <property type="match status" value="1"/>
</dbReference>
<dbReference type="PANTHER" id="PTHR21299">
    <property type="entry name" value="CYTIDYLATE KINASE/PANTOATE-BETA-ALANINE LIGASE"/>
    <property type="match status" value="1"/>
</dbReference>
<dbReference type="Pfam" id="PF02224">
    <property type="entry name" value="Cytidylate_kin"/>
    <property type="match status" value="1"/>
</dbReference>
<dbReference type="RefSeq" id="WP_410030479.1">
    <property type="nucleotide sequence ID" value="NZ_JBGMEI010000001.1"/>
</dbReference>
<dbReference type="NCBIfam" id="TIGR00017">
    <property type="entry name" value="cmk"/>
    <property type="match status" value="1"/>
</dbReference>
<dbReference type="InterPro" id="IPR027417">
    <property type="entry name" value="P-loop_NTPase"/>
</dbReference>
<dbReference type="Proteomes" id="UP001637996">
    <property type="component" value="Unassembled WGS sequence"/>
</dbReference>
<comment type="caution">
    <text evidence="10">The sequence shown here is derived from an EMBL/GenBank/DDBJ whole genome shotgun (WGS) entry which is preliminary data.</text>
</comment>
<keyword evidence="8" id="KW-0963">Cytoplasm</keyword>
<reference evidence="10 11" key="1">
    <citation type="journal article" date="2025" name="Anaerobe">
        <title>Description of Anaerococcus kampingiae sp. nov., Anaerococcus groningensis sp. nov., Anaerococcus martiniensis sp. nov., and Anaerococcus cruorum sp. nov., isolated from human clinical specimens.</title>
        <authorList>
            <person name="Boiten K.E."/>
            <person name="Meijer J."/>
            <person name="van Wezel E.M."/>
            <person name="Veloo A.C.M."/>
        </authorList>
    </citation>
    <scope>NUCLEOTIDE SEQUENCE [LARGE SCALE GENOMIC DNA]</scope>
    <source>
        <strain evidence="10 11">ENR0831</strain>
    </source>
</reference>
<keyword evidence="5 8" id="KW-0067">ATP-binding</keyword>
<evidence type="ECO:0000256" key="1">
    <source>
        <dbReference type="ARBA" id="ARBA00009427"/>
    </source>
</evidence>
<evidence type="ECO:0000259" key="9">
    <source>
        <dbReference type="Pfam" id="PF02224"/>
    </source>
</evidence>
<protein>
    <recommendedName>
        <fullName evidence="8">Cytidylate kinase</fullName>
        <shortName evidence="8">CK</shortName>
        <ecNumber evidence="8">2.7.4.25</ecNumber>
    </recommendedName>
    <alternativeName>
        <fullName evidence="8">Cytidine monophosphate kinase</fullName>
        <shortName evidence="8">CMP kinase</shortName>
    </alternativeName>
</protein>
<dbReference type="PANTHER" id="PTHR21299:SF2">
    <property type="entry name" value="CYTIDYLATE KINASE"/>
    <property type="match status" value="1"/>
</dbReference>
<gene>
    <name evidence="8 10" type="primary">cmk</name>
    <name evidence="10" type="ORF">ACCQ41_00200</name>
</gene>
<feature type="binding site" evidence="8">
    <location>
        <begin position="9"/>
        <end position="17"/>
    </location>
    <ligand>
        <name>ATP</name>
        <dbReference type="ChEBI" id="CHEBI:30616"/>
    </ligand>
</feature>
<evidence type="ECO:0000256" key="5">
    <source>
        <dbReference type="ARBA" id="ARBA00022840"/>
    </source>
</evidence>
<dbReference type="HAMAP" id="MF_00238">
    <property type="entry name" value="Cytidyl_kinase_type1"/>
    <property type="match status" value="1"/>
</dbReference>
<dbReference type="InterPro" id="IPR011994">
    <property type="entry name" value="Cytidylate_kinase_dom"/>
</dbReference>
<proteinExistence type="inferred from homology"/>
<organism evidence="10 11">
    <name type="scientific">Anaerococcus martiniensis</name>
    <dbReference type="NCBI Taxonomy" id="3115615"/>
    <lineage>
        <taxon>Bacteria</taxon>
        <taxon>Bacillati</taxon>
        <taxon>Bacillota</taxon>
        <taxon>Tissierellia</taxon>
        <taxon>Tissierellales</taxon>
        <taxon>Peptoniphilaceae</taxon>
        <taxon>Anaerococcus</taxon>
    </lineage>
</organism>
<comment type="catalytic activity">
    <reaction evidence="6 8">
        <text>dCMP + ATP = dCDP + ADP</text>
        <dbReference type="Rhea" id="RHEA:25094"/>
        <dbReference type="ChEBI" id="CHEBI:30616"/>
        <dbReference type="ChEBI" id="CHEBI:57566"/>
        <dbReference type="ChEBI" id="CHEBI:58593"/>
        <dbReference type="ChEBI" id="CHEBI:456216"/>
        <dbReference type="EC" id="2.7.4.25"/>
    </reaction>
</comment>
<dbReference type="Gene3D" id="3.40.50.300">
    <property type="entry name" value="P-loop containing nucleotide triphosphate hydrolases"/>
    <property type="match status" value="1"/>
</dbReference>
<name>A0ABW9M820_9FIRM</name>
<accession>A0ABW9M820</accession>
<sequence length="217" mass="24947">MTYIIAIDGPSGSGKSTISKRLARVLNIQYLNTGAMYRAATLYFLEHLLNEDSRIEEIKKALDDIKIDFRDNEIFLNGVNVEKEIRSDIVTKNVSWVSANSLVRERLVNMQREIAKEKSFVLDGRDIGTVVFPNAKYKFYLTANARQRAIRRFEQNESKLTVEEIEQAIIDRDNYDSTREISPLKKADDAIEIDNSNLNIDQTINLILENMEKIDVL</sequence>
<dbReference type="GO" id="GO:0016301">
    <property type="term" value="F:kinase activity"/>
    <property type="evidence" value="ECO:0007669"/>
    <property type="project" value="UniProtKB-KW"/>
</dbReference>
<evidence type="ECO:0000313" key="11">
    <source>
        <dbReference type="Proteomes" id="UP001637996"/>
    </source>
</evidence>
<dbReference type="EC" id="2.7.4.25" evidence="8"/>
<keyword evidence="4 8" id="KW-0418">Kinase</keyword>
<dbReference type="EMBL" id="JBGMEI010000001">
    <property type="protein sequence ID" value="MFO3664682.1"/>
    <property type="molecule type" value="Genomic_DNA"/>
</dbReference>
<feature type="domain" description="Cytidylate kinase" evidence="9">
    <location>
        <begin position="5"/>
        <end position="212"/>
    </location>
</feature>
<keyword evidence="3 8" id="KW-0547">Nucleotide-binding</keyword>
<comment type="catalytic activity">
    <reaction evidence="7 8">
        <text>CMP + ATP = CDP + ADP</text>
        <dbReference type="Rhea" id="RHEA:11600"/>
        <dbReference type="ChEBI" id="CHEBI:30616"/>
        <dbReference type="ChEBI" id="CHEBI:58069"/>
        <dbReference type="ChEBI" id="CHEBI:60377"/>
        <dbReference type="ChEBI" id="CHEBI:456216"/>
        <dbReference type="EC" id="2.7.4.25"/>
    </reaction>
</comment>
<comment type="similarity">
    <text evidence="1 8">Belongs to the cytidylate kinase family. Type 1 subfamily.</text>
</comment>
<evidence type="ECO:0000256" key="2">
    <source>
        <dbReference type="ARBA" id="ARBA00022679"/>
    </source>
</evidence>
<evidence type="ECO:0000256" key="8">
    <source>
        <dbReference type="HAMAP-Rule" id="MF_00238"/>
    </source>
</evidence>
<dbReference type="SUPFAM" id="SSF52540">
    <property type="entry name" value="P-loop containing nucleoside triphosphate hydrolases"/>
    <property type="match status" value="1"/>
</dbReference>
<evidence type="ECO:0000256" key="3">
    <source>
        <dbReference type="ARBA" id="ARBA00022741"/>
    </source>
</evidence>